<dbReference type="EMBL" id="JANBUJ010000001">
    <property type="protein sequence ID" value="KAJ2775976.1"/>
    <property type="molecule type" value="Genomic_DNA"/>
</dbReference>
<dbReference type="Proteomes" id="UP001140234">
    <property type="component" value="Unassembled WGS sequence"/>
</dbReference>
<evidence type="ECO:0000313" key="1">
    <source>
        <dbReference type="EMBL" id="KAJ2775976.1"/>
    </source>
</evidence>
<sequence length="299" mass="32558">MKSPRRLTKAWARRVDARNVEYVEANFPEGSQVLRVGRDLLERVSAYQDGSNEVREAISHPTPENEEAAWRKIGPSVSLLRECYELAQSLERVVPGILDEFCSQGGVGDDDDPDRTDRNRGLTRLLADLMQNAFAFDALKSSIPAIQNDFSYYRRTLVRIARCPEAEIARHSMPHDVSNQMSLFYAHHNPMVKTVVDAAIRFAQDSSSGPAVLDCLAAMAAGCLGTVKHGRANGAASERMCVLVLVTCCVLYDWIAPQGIGGAQSGIDAKAVLATAGGRAAVGTTTADAVLRTHCRTLR</sequence>
<evidence type="ECO:0000313" key="2">
    <source>
        <dbReference type="Proteomes" id="UP001140234"/>
    </source>
</evidence>
<comment type="caution">
    <text evidence="1">The sequence shown here is derived from an EMBL/GenBank/DDBJ whole genome shotgun (WGS) entry which is preliminary data.</text>
</comment>
<proteinExistence type="predicted"/>
<gene>
    <name evidence="1" type="ORF">IWQ57_000133</name>
</gene>
<reference evidence="1" key="1">
    <citation type="submission" date="2022-07" db="EMBL/GenBank/DDBJ databases">
        <title>Phylogenomic reconstructions and comparative analyses of Kickxellomycotina fungi.</title>
        <authorList>
            <person name="Reynolds N.K."/>
            <person name="Stajich J.E."/>
            <person name="Barry K."/>
            <person name="Grigoriev I.V."/>
            <person name="Crous P."/>
            <person name="Smith M.E."/>
        </authorList>
    </citation>
    <scope>NUCLEOTIDE SEQUENCE</scope>
    <source>
        <strain evidence="1">CBS 109366</strain>
    </source>
</reference>
<name>A0ACC1K8U4_9FUNG</name>
<protein>
    <submittedName>
        <fullName evidence="1">Uncharacterized protein</fullName>
    </submittedName>
</protein>
<keyword evidence="2" id="KW-1185">Reference proteome</keyword>
<organism evidence="1 2">
    <name type="scientific">Coemansia nantahalensis</name>
    <dbReference type="NCBI Taxonomy" id="2789366"/>
    <lineage>
        <taxon>Eukaryota</taxon>
        <taxon>Fungi</taxon>
        <taxon>Fungi incertae sedis</taxon>
        <taxon>Zoopagomycota</taxon>
        <taxon>Kickxellomycotina</taxon>
        <taxon>Kickxellomycetes</taxon>
        <taxon>Kickxellales</taxon>
        <taxon>Kickxellaceae</taxon>
        <taxon>Coemansia</taxon>
    </lineage>
</organism>
<accession>A0ACC1K8U4</accession>